<evidence type="ECO:0000313" key="4">
    <source>
        <dbReference type="Proteomes" id="UP000315037"/>
    </source>
</evidence>
<sequence>MAAAATQSTNPAPSEPPQTAPAASAAPKETASAAAAPAANPVTMWHRFLYEIYAALICSVSAGTTAWFLAPWSGFDVTRWEAAKNIFCAALVLHIMSWLSFVLIPSSWRQ</sequence>
<keyword evidence="4" id="KW-1185">Reference proteome</keyword>
<name>A0A506ULR4_9PROT</name>
<dbReference type="AlphaFoldDB" id="A0A506ULR4"/>
<accession>A0A506ULR4</accession>
<gene>
    <name evidence="3" type="ORF">E3202_07120</name>
</gene>
<protein>
    <submittedName>
        <fullName evidence="3">Uncharacterized protein</fullName>
    </submittedName>
</protein>
<keyword evidence="2" id="KW-1133">Transmembrane helix</keyword>
<proteinExistence type="predicted"/>
<feature type="transmembrane region" description="Helical" evidence="2">
    <location>
        <begin position="82"/>
        <end position="104"/>
    </location>
</feature>
<evidence type="ECO:0000256" key="1">
    <source>
        <dbReference type="SAM" id="MobiDB-lite"/>
    </source>
</evidence>
<keyword evidence="2" id="KW-0812">Transmembrane</keyword>
<feature type="transmembrane region" description="Helical" evidence="2">
    <location>
        <begin position="48"/>
        <end position="70"/>
    </location>
</feature>
<evidence type="ECO:0000256" key="2">
    <source>
        <dbReference type="SAM" id="Phobius"/>
    </source>
</evidence>
<evidence type="ECO:0000313" key="3">
    <source>
        <dbReference type="EMBL" id="TPW34270.1"/>
    </source>
</evidence>
<feature type="region of interest" description="Disordered" evidence="1">
    <location>
        <begin position="1"/>
        <end position="28"/>
    </location>
</feature>
<keyword evidence="2" id="KW-0472">Membrane</keyword>
<feature type="compositionally biased region" description="Polar residues" evidence="1">
    <location>
        <begin position="1"/>
        <end position="10"/>
    </location>
</feature>
<dbReference type="RefSeq" id="WP_141451562.1">
    <property type="nucleotide sequence ID" value="NZ_CP038143.1"/>
</dbReference>
<organism evidence="3 4">
    <name type="scientific">Oecophyllibacter saccharovorans</name>
    <dbReference type="NCBI Taxonomy" id="2558360"/>
    <lineage>
        <taxon>Bacteria</taxon>
        <taxon>Pseudomonadati</taxon>
        <taxon>Pseudomonadota</taxon>
        <taxon>Alphaproteobacteria</taxon>
        <taxon>Acetobacterales</taxon>
        <taxon>Acetobacteraceae</taxon>
        <taxon>Oecophyllibacter</taxon>
    </lineage>
</organism>
<dbReference type="EMBL" id="SORZ01000002">
    <property type="protein sequence ID" value="TPW34270.1"/>
    <property type="molecule type" value="Genomic_DNA"/>
</dbReference>
<reference evidence="3 4" key="1">
    <citation type="submission" date="2019-03" db="EMBL/GenBank/DDBJ databases">
        <title>The complete genome sequence of Neokomagataea sp. Jb2 NBRC113641.</title>
        <authorList>
            <person name="Chua K.-O."/>
            <person name="Chan K.-G."/>
            <person name="See-Too W.-S."/>
        </authorList>
    </citation>
    <scope>NUCLEOTIDE SEQUENCE [LARGE SCALE GENOMIC DNA]</scope>
    <source>
        <strain evidence="3 4">Jb2</strain>
    </source>
</reference>
<dbReference type="Proteomes" id="UP000315037">
    <property type="component" value="Unassembled WGS sequence"/>
</dbReference>
<comment type="caution">
    <text evidence="3">The sequence shown here is derived from an EMBL/GenBank/DDBJ whole genome shotgun (WGS) entry which is preliminary data.</text>
</comment>